<evidence type="ECO:0000256" key="3">
    <source>
        <dbReference type="ARBA" id="ARBA00022989"/>
    </source>
</evidence>
<reference evidence="7 8" key="1">
    <citation type="submission" date="2020-11" db="EMBL/GenBank/DDBJ databases">
        <title>genome sequence of strain KACC 18849.</title>
        <authorList>
            <person name="Gao J."/>
            <person name="Zhang X."/>
        </authorList>
    </citation>
    <scope>NUCLEOTIDE SEQUENCE [LARGE SCALE GENOMIC DNA]</scope>
    <source>
        <strain evidence="7 8">KACC 18849</strain>
    </source>
</reference>
<evidence type="ECO:0000256" key="1">
    <source>
        <dbReference type="ARBA" id="ARBA00004141"/>
    </source>
</evidence>
<feature type="transmembrane region" description="Helical" evidence="5">
    <location>
        <begin position="95"/>
        <end position="114"/>
    </location>
</feature>
<dbReference type="RefSeq" id="WP_198577945.1">
    <property type="nucleotide sequence ID" value="NZ_JADWOX010000018.1"/>
</dbReference>
<name>A0ABS0T5B3_9CAUL</name>
<keyword evidence="4 5" id="KW-0472">Membrane</keyword>
<dbReference type="InterPro" id="IPR005829">
    <property type="entry name" value="Sugar_transporter_CS"/>
</dbReference>
<dbReference type="InterPro" id="IPR011701">
    <property type="entry name" value="MFS"/>
</dbReference>
<evidence type="ECO:0000259" key="6">
    <source>
        <dbReference type="PROSITE" id="PS50850"/>
    </source>
</evidence>
<evidence type="ECO:0000256" key="5">
    <source>
        <dbReference type="SAM" id="Phobius"/>
    </source>
</evidence>
<dbReference type="Pfam" id="PF07690">
    <property type="entry name" value="MFS_1"/>
    <property type="match status" value="1"/>
</dbReference>
<organism evidence="7 8">
    <name type="scientific">Caulobacter hibisci</name>
    <dbReference type="NCBI Taxonomy" id="2035993"/>
    <lineage>
        <taxon>Bacteria</taxon>
        <taxon>Pseudomonadati</taxon>
        <taxon>Pseudomonadota</taxon>
        <taxon>Alphaproteobacteria</taxon>
        <taxon>Caulobacterales</taxon>
        <taxon>Caulobacteraceae</taxon>
        <taxon>Caulobacter</taxon>
    </lineage>
</organism>
<comment type="caution">
    <text evidence="7">The sequence shown here is derived from an EMBL/GenBank/DDBJ whole genome shotgun (WGS) entry which is preliminary data.</text>
</comment>
<feature type="transmembrane region" description="Helical" evidence="5">
    <location>
        <begin position="393"/>
        <end position="415"/>
    </location>
</feature>
<dbReference type="PANTHER" id="PTHR23508">
    <property type="entry name" value="CARBOXYLIC ACID TRANSPORTER PROTEIN HOMOLOG"/>
    <property type="match status" value="1"/>
</dbReference>
<feature type="transmembrane region" description="Helical" evidence="5">
    <location>
        <begin position="329"/>
        <end position="347"/>
    </location>
</feature>
<feature type="transmembrane region" description="Helical" evidence="5">
    <location>
        <begin position="266"/>
        <end position="283"/>
    </location>
</feature>
<feature type="transmembrane region" description="Helical" evidence="5">
    <location>
        <begin position="421"/>
        <end position="441"/>
    </location>
</feature>
<protein>
    <submittedName>
        <fullName evidence="7">MFS transporter</fullName>
    </submittedName>
</protein>
<dbReference type="Proteomes" id="UP000639859">
    <property type="component" value="Unassembled WGS sequence"/>
</dbReference>
<feature type="transmembrane region" description="Helical" evidence="5">
    <location>
        <begin position="359"/>
        <end position="381"/>
    </location>
</feature>
<dbReference type="PROSITE" id="PS00217">
    <property type="entry name" value="SUGAR_TRANSPORT_2"/>
    <property type="match status" value="1"/>
</dbReference>
<feature type="transmembrane region" description="Helical" evidence="5">
    <location>
        <begin position="303"/>
        <end position="322"/>
    </location>
</feature>
<dbReference type="PROSITE" id="PS50850">
    <property type="entry name" value="MFS"/>
    <property type="match status" value="1"/>
</dbReference>
<gene>
    <name evidence="7" type="ORF">I4Q42_20460</name>
</gene>
<evidence type="ECO:0000256" key="2">
    <source>
        <dbReference type="ARBA" id="ARBA00022692"/>
    </source>
</evidence>
<feature type="transmembrane region" description="Helical" evidence="5">
    <location>
        <begin position="180"/>
        <end position="204"/>
    </location>
</feature>
<evidence type="ECO:0000313" key="7">
    <source>
        <dbReference type="EMBL" id="MBI1686047.1"/>
    </source>
</evidence>
<feature type="domain" description="Major facilitator superfamily (MFS) profile" evidence="6">
    <location>
        <begin position="30"/>
        <end position="449"/>
    </location>
</feature>
<evidence type="ECO:0000313" key="8">
    <source>
        <dbReference type="Proteomes" id="UP000639859"/>
    </source>
</evidence>
<keyword evidence="8" id="KW-1185">Reference proteome</keyword>
<proteinExistence type="predicted"/>
<feature type="transmembrane region" description="Helical" evidence="5">
    <location>
        <begin position="67"/>
        <end position="88"/>
    </location>
</feature>
<dbReference type="InterPro" id="IPR036259">
    <property type="entry name" value="MFS_trans_sf"/>
</dbReference>
<dbReference type="PANTHER" id="PTHR23508:SF10">
    <property type="entry name" value="CARBOXYLIC ACID TRANSPORTER PROTEIN HOMOLOG"/>
    <property type="match status" value="1"/>
</dbReference>
<dbReference type="SUPFAM" id="SSF103473">
    <property type="entry name" value="MFS general substrate transporter"/>
    <property type="match status" value="1"/>
</dbReference>
<keyword evidence="3 5" id="KW-1133">Transmembrane helix</keyword>
<evidence type="ECO:0000256" key="4">
    <source>
        <dbReference type="ARBA" id="ARBA00023136"/>
    </source>
</evidence>
<dbReference type="Gene3D" id="1.20.1250.20">
    <property type="entry name" value="MFS general substrate transporter like domains"/>
    <property type="match status" value="1"/>
</dbReference>
<dbReference type="EMBL" id="JADWOX010000018">
    <property type="protein sequence ID" value="MBI1686047.1"/>
    <property type="molecule type" value="Genomic_DNA"/>
</dbReference>
<sequence length="451" mass="46226">MSQSSQTASRPVEIGPLLDHGPWGGYQKLVLFMTALAVILDGFDNQVLGFAIPAIVKEWGVTRQDFAPIFAIGFLGMSLGTALGGMLGDRAGRRTALIAAVALFGVSTLASAFAPNLVWLGVLRTISGFGLGAAMPNATTLIAEFSPTRRRSLAVTLGIVCIPLGGLVGGLVAAHTLPSLGWRALFIMGGIAPIILTGVLAVWLPESPRFLAGRPVRAGELDKVMARMGHAHGGAGFSDHGEADGVKVARVSFGQLFDKAFRLDTVALWGAFFFCILSTYVVFSWAPSMLSASGFDLAVSSNGLAAFNLGGVLGAVAGAWAILRYGSRVSMLAMAAGAVISCGLLAMTPLDAGHGVTRLMAELFVAGAFINGVQTTLYALAAQVYPASVRATGVGATAAVGRLGAIVSSFVGAAVVSTGGAAYFGAIALTMTFTLVSLAAIRRHAPRALAA</sequence>
<dbReference type="InterPro" id="IPR020846">
    <property type="entry name" value="MFS_dom"/>
</dbReference>
<comment type="subcellular location">
    <subcellularLocation>
        <location evidence="1">Membrane</location>
        <topology evidence="1">Multi-pass membrane protein</topology>
    </subcellularLocation>
</comment>
<keyword evidence="2 5" id="KW-0812">Transmembrane</keyword>
<feature type="transmembrane region" description="Helical" evidence="5">
    <location>
        <begin position="153"/>
        <end position="174"/>
    </location>
</feature>
<accession>A0ABS0T5B3</accession>